<organism evidence="1 2">
    <name type="scientific">Romanomermis culicivorax</name>
    <name type="common">Nematode worm</name>
    <dbReference type="NCBI Taxonomy" id="13658"/>
    <lineage>
        <taxon>Eukaryota</taxon>
        <taxon>Metazoa</taxon>
        <taxon>Ecdysozoa</taxon>
        <taxon>Nematoda</taxon>
        <taxon>Enoplea</taxon>
        <taxon>Dorylaimia</taxon>
        <taxon>Mermithida</taxon>
        <taxon>Mermithoidea</taxon>
        <taxon>Mermithidae</taxon>
        <taxon>Romanomermis</taxon>
    </lineage>
</organism>
<dbReference type="WBParaSite" id="nRc.2.0.1.t09030-RA">
    <property type="protein sequence ID" value="nRc.2.0.1.t09030-RA"/>
    <property type="gene ID" value="nRc.2.0.1.g09030"/>
</dbReference>
<dbReference type="Proteomes" id="UP000887565">
    <property type="component" value="Unplaced"/>
</dbReference>
<keyword evidence="1" id="KW-1185">Reference proteome</keyword>
<dbReference type="AlphaFoldDB" id="A0A915I5A9"/>
<proteinExistence type="predicted"/>
<evidence type="ECO:0000313" key="2">
    <source>
        <dbReference type="WBParaSite" id="nRc.2.0.1.t09030-RA"/>
    </source>
</evidence>
<reference evidence="2" key="1">
    <citation type="submission" date="2022-11" db="UniProtKB">
        <authorList>
            <consortium name="WormBaseParasite"/>
        </authorList>
    </citation>
    <scope>IDENTIFICATION</scope>
</reference>
<name>A0A915I5A9_ROMCU</name>
<accession>A0A915I5A9</accession>
<evidence type="ECO:0000313" key="1">
    <source>
        <dbReference type="Proteomes" id="UP000887565"/>
    </source>
</evidence>
<protein>
    <submittedName>
        <fullName evidence="2">Uncharacterized protein</fullName>
    </submittedName>
</protein>
<sequence length="67" mass="7932">MDRFKQHIIHRKIDIEISDRRIPNMFNKYPLYALNPALTQETKEMQDAYITADICNTIFAHSSYGSR</sequence>